<reference evidence="2 3" key="1">
    <citation type="submission" date="2019-02" db="EMBL/GenBank/DDBJ databases">
        <title>Genome sequencing of the rare red list fungi Hericium alpestre (H. flagellum).</title>
        <authorList>
            <person name="Buettner E."/>
            <person name="Kellner H."/>
        </authorList>
    </citation>
    <scope>NUCLEOTIDE SEQUENCE [LARGE SCALE GENOMIC DNA]</scope>
    <source>
        <strain evidence="2 3">DSM 108284</strain>
    </source>
</reference>
<protein>
    <submittedName>
        <fullName evidence="2">Uncharacterized protein</fullName>
    </submittedName>
</protein>
<dbReference type="EMBL" id="SFCI01000994">
    <property type="protein sequence ID" value="TFY77138.1"/>
    <property type="molecule type" value="Genomic_DNA"/>
</dbReference>
<feature type="compositionally biased region" description="Basic residues" evidence="1">
    <location>
        <begin position="12"/>
        <end position="21"/>
    </location>
</feature>
<proteinExistence type="predicted"/>
<gene>
    <name evidence="2" type="ORF">EWM64_g6874</name>
</gene>
<organism evidence="2 3">
    <name type="scientific">Hericium alpestre</name>
    <dbReference type="NCBI Taxonomy" id="135208"/>
    <lineage>
        <taxon>Eukaryota</taxon>
        <taxon>Fungi</taxon>
        <taxon>Dikarya</taxon>
        <taxon>Basidiomycota</taxon>
        <taxon>Agaricomycotina</taxon>
        <taxon>Agaricomycetes</taxon>
        <taxon>Russulales</taxon>
        <taxon>Hericiaceae</taxon>
        <taxon>Hericium</taxon>
    </lineage>
</organism>
<evidence type="ECO:0000313" key="2">
    <source>
        <dbReference type="EMBL" id="TFY77138.1"/>
    </source>
</evidence>
<name>A0A4Y9ZUG6_9AGAM</name>
<keyword evidence="3" id="KW-1185">Reference proteome</keyword>
<accession>A0A4Y9ZUG6</accession>
<sequence>MTNNNGTASVPKKQKINKKKERTLILDDDPFSIKEVNPKKISKDVFSDNKAADTMDAMVSDDVQKSMDENKEDQGNIDLDMMDGNLISEGCNVTIATLIDPLMTTFYKQLPPLNTSTSLIGGSVDAKDRRPVVTG</sequence>
<feature type="non-terminal residue" evidence="2">
    <location>
        <position position="135"/>
    </location>
</feature>
<evidence type="ECO:0000313" key="3">
    <source>
        <dbReference type="Proteomes" id="UP000298061"/>
    </source>
</evidence>
<comment type="caution">
    <text evidence="2">The sequence shown here is derived from an EMBL/GenBank/DDBJ whole genome shotgun (WGS) entry which is preliminary data.</text>
</comment>
<dbReference type="Proteomes" id="UP000298061">
    <property type="component" value="Unassembled WGS sequence"/>
</dbReference>
<dbReference type="AlphaFoldDB" id="A0A4Y9ZUG6"/>
<evidence type="ECO:0000256" key="1">
    <source>
        <dbReference type="SAM" id="MobiDB-lite"/>
    </source>
</evidence>
<feature type="region of interest" description="Disordered" evidence="1">
    <location>
        <begin position="1"/>
        <end position="21"/>
    </location>
</feature>